<sequence length="198" mass="21168">MSSKVLAIDQVEEKTLLDGLAAVCPPRGERRAVLYVTSLRGIRKTFEDCGKVRMILQGFGVAIDERDVSMHAEFRQELKELLVEVAERKNAAAKGSPAPPMPVPRLFIGGRYVGGVEEVSQMNEDGLIGRLVEGLPRQSSVATCEGCGGVRFVPCLECSGSCKVVVFGGGVGDFSGSGVVVRCSYCNENGLIRCPVCL</sequence>
<proteinExistence type="predicted"/>
<dbReference type="PROSITE" id="PS51354">
    <property type="entry name" value="GLUTAREDOXIN_2"/>
    <property type="match status" value="1"/>
</dbReference>
<dbReference type="PANTHER" id="PTHR45669">
    <property type="entry name" value="GLUTAREDOXIN DOMAIN-CONTAINING CYSTEINE-RICH PROTEIN CG12206-RELATED"/>
    <property type="match status" value="1"/>
</dbReference>
<dbReference type="KEGG" id="smo:SELMODRAFT_80915"/>
<keyword evidence="3" id="KW-1185">Reference proteome</keyword>
<organism evidence="3">
    <name type="scientific">Selaginella moellendorffii</name>
    <name type="common">Spikemoss</name>
    <dbReference type="NCBI Taxonomy" id="88036"/>
    <lineage>
        <taxon>Eukaryota</taxon>
        <taxon>Viridiplantae</taxon>
        <taxon>Streptophyta</taxon>
        <taxon>Embryophyta</taxon>
        <taxon>Tracheophyta</taxon>
        <taxon>Lycopodiopsida</taxon>
        <taxon>Selaginellales</taxon>
        <taxon>Selaginellaceae</taxon>
        <taxon>Selaginella</taxon>
    </lineage>
</organism>
<dbReference type="eggNOG" id="KOG2824">
    <property type="taxonomic scope" value="Eukaryota"/>
</dbReference>
<evidence type="ECO:0000259" key="1">
    <source>
        <dbReference type="Pfam" id="PF00462"/>
    </source>
</evidence>
<dbReference type="Gene3D" id="3.40.30.10">
    <property type="entry name" value="Glutaredoxin"/>
    <property type="match status" value="1"/>
</dbReference>
<dbReference type="InParanoid" id="D8R0F3"/>
<reference evidence="2 3" key="1">
    <citation type="journal article" date="2011" name="Science">
        <title>The Selaginella genome identifies genetic changes associated with the evolution of vascular plants.</title>
        <authorList>
            <person name="Banks J.A."/>
            <person name="Nishiyama T."/>
            <person name="Hasebe M."/>
            <person name="Bowman J.L."/>
            <person name="Gribskov M."/>
            <person name="dePamphilis C."/>
            <person name="Albert V.A."/>
            <person name="Aono N."/>
            <person name="Aoyama T."/>
            <person name="Ambrose B.A."/>
            <person name="Ashton N.W."/>
            <person name="Axtell M.J."/>
            <person name="Barker E."/>
            <person name="Barker M.S."/>
            <person name="Bennetzen J.L."/>
            <person name="Bonawitz N.D."/>
            <person name="Chapple C."/>
            <person name="Cheng C."/>
            <person name="Correa L.G."/>
            <person name="Dacre M."/>
            <person name="DeBarry J."/>
            <person name="Dreyer I."/>
            <person name="Elias M."/>
            <person name="Engstrom E.M."/>
            <person name="Estelle M."/>
            <person name="Feng L."/>
            <person name="Finet C."/>
            <person name="Floyd S.K."/>
            <person name="Frommer W.B."/>
            <person name="Fujita T."/>
            <person name="Gramzow L."/>
            <person name="Gutensohn M."/>
            <person name="Harholt J."/>
            <person name="Hattori M."/>
            <person name="Heyl A."/>
            <person name="Hirai T."/>
            <person name="Hiwatashi Y."/>
            <person name="Ishikawa M."/>
            <person name="Iwata M."/>
            <person name="Karol K.G."/>
            <person name="Koehler B."/>
            <person name="Kolukisaoglu U."/>
            <person name="Kubo M."/>
            <person name="Kurata T."/>
            <person name="Lalonde S."/>
            <person name="Li K."/>
            <person name="Li Y."/>
            <person name="Litt A."/>
            <person name="Lyons E."/>
            <person name="Manning G."/>
            <person name="Maruyama T."/>
            <person name="Michael T.P."/>
            <person name="Mikami K."/>
            <person name="Miyazaki S."/>
            <person name="Morinaga S."/>
            <person name="Murata T."/>
            <person name="Mueller-Roeber B."/>
            <person name="Nelson D.R."/>
            <person name="Obara M."/>
            <person name="Oguri Y."/>
            <person name="Olmstead R.G."/>
            <person name="Onodera N."/>
            <person name="Petersen B.L."/>
            <person name="Pils B."/>
            <person name="Prigge M."/>
            <person name="Rensing S.A."/>
            <person name="Riano-Pachon D.M."/>
            <person name="Roberts A.W."/>
            <person name="Sato Y."/>
            <person name="Scheller H.V."/>
            <person name="Schulz B."/>
            <person name="Schulz C."/>
            <person name="Shakirov E.V."/>
            <person name="Shibagaki N."/>
            <person name="Shinohara N."/>
            <person name="Shippen D.E."/>
            <person name="Soerensen I."/>
            <person name="Sotooka R."/>
            <person name="Sugimoto N."/>
            <person name="Sugita M."/>
            <person name="Sumikawa N."/>
            <person name="Tanurdzic M."/>
            <person name="Theissen G."/>
            <person name="Ulvskov P."/>
            <person name="Wakazuki S."/>
            <person name="Weng J.K."/>
            <person name="Willats W.W."/>
            <person name="Wipf D."/>
            <person name="Wolf P.G."/>
            <person name="Yang L."/>
            <person name="Zimmer A.D."/>
            <person name="Zhu Q."/>
            <person name="Mitros T."/>
            <person name="Hellsten U."/>
            <person name="Loque D."/>
            <person name="Otillar R."/>
            <person name="Salamov A."/>
            <person name="Schmutz J."/>
            <person name="Shapiro H."/>
            <person name="Lindquist E."/>
            <person name="Lucas S."/>
            <person name="Rokhsar D."/>
            <person name="Grigoriev I.V."/>
        </authorList>
    </citation>
    <scope>NUCLEOTIDE SEQUENCE [LARGE SCALE GENOMIC DNA]</scope>
</reference>
<dbReference type="Pfam" id="PF00462">
    <property type="entry name" value="Glutaredoxin"/>
    <property type="match status" value="1"/>
</dbReference>
<dbReference type="CDD" id="cd03031">
    <property type="entry name" value="GRX_GRX_like"/>
    <property type="match status" value="1"/>
</dbReference>
<dbReference type="FunCoup" id="D8R0F3">
    <property type="interactions" value="93"/>
</dbReference>
<dbReference type="Gramene" id="EFJ34575">
    <property type="protein sequence ID" value="EFJ34575"/>
    <property type="gene ID" value="SELMODRAFT_80915"/>
</dbReference>
<evidence type="ECO:0000313" key="3">
    <source>
        <dbReference type="Proteomes" id="UP000001514"/>
    </source>
</evidence>
<dbReference type="OMA" id="RDDEDQI"/>
<dbReference type="EMBL" id="GL377569">
    <property type="protein sequence ID" value="EFJ34575.1"/>
    <property type="molecule type" value="Genomic_DNA"/>
</dbReference>
<dbReference type="InterPro" id="IPR002109">
    <property type="entry name" value="Glutaredoxin"/>
</dbReference>
<dbReference type="InterPro" id="IPR036249">
    <property type="entry name" value="Thioredoxin-like_sf"/>
</dbReference>
<protein>
    <recommendedName>
        <fullName evidence="1">Glutaredoxin domain-containing protein</fullName>
    </recommendedName>
</protein>
<dbReference type="AlphaFoldDB" id="D8R0F3"/>
<dbReference type="SUPFAM" id="SSF52833">
    <property type="entry name" value="Thioredoxin-like"/>
    <property type="match status" value="1"/>
</dbReference>
<dbReference type="STRING" id="88036.D8R0F3"/>
<evidence type="ECO:0000313" key="2">
    <source>
        <dbReference type="EMBL" id="EFJ34575.1"/>
    </source>
</evidence>
<gene>
    <name evidence="2" type="ORF">SELMODRAFT_80915</name>
</gene>
<dbReference type="Pfam" id="PF23733">
    <property type="entry name" value="GRXCR1-2_C"/>
    <property type="match status" value="1"/>
</dbReference>
<dbReference type="HOGENOM" id="CLU_029893_3_2_1"/>
<accession>D8R0F3</accession>
<name>D8R0F3_SELML</name>
<dbReference type="Proteomes" id="UP000001514">
    <property type="component" value="Unassembled WGS sequence"/>
</dbReference>
<dbReference type="PANTHER" id="PTHR45669:SF7">
    <property type="entry name" value="F1N19.7"/>
    <property type="match status" value="1"/>
</dbReference>
<feature type="domain" description="Glutaredoxin" evidence="1">
    <location>
        <begin position="34"/>
        <end position="113"/>
    </location>
</feature>